<protein>
    <submittedName>
        <fullName evidence="1">Uncharacterized protein</fullName>
    </submittedName>
</protein>
<proteinExistence type="predicted"/>
<dbReference type="Proteomes" id="UP000222256">
    <property type="component" value="Segment"/>
</dbReference>
<dbReference type="RefSeq" id="YP_009791433.1">
    <property type="nucleotide sequence ID" value="NC_047839.1"/>
</dbReference>
<accession>A0A223LH13</accession>
<name>A0A223LH13_9CAUD</name>
<evidence type="ECO:0000313" key="1">
    <source>
        <dbReference type="EMBL" id="ASU03292.1"/>
    </source>
</evidence>
<sequence length="61" mass="6805">MKKDMNGHLLSEYQVVVDPDGRLLTVEGFLPSGSVKCRNGCSFVNWSPELLKSVSYKEDLS</sequence>
<organism evidence="1 2">
    <name type="scientific">Pseudoalteromonas phage J2-1</name>
    <dbReference type="NCBI Taxonomy" id="2023998"/>
    <lineage>
        <taxon>Viruses</taxon>
        <taxon>Duplodnaviria</taxon>
        <taxon>Heunggongvirae</taxon>
        <taxon>Uroviricota</taxon>
        <taxon>Caudoviricetes</taxon>
        <taxon>Qingdaovirus</taxon>
        <taxon>Qingdaovirus J21</taxon>
    </lineage>
</organism>
<dbReference type="KEGG" id="vg:54981615"/>
<reference evidence="1 2" key="1">
    <citation type="submission" date="2017-06" db="EMBL/GenBank/DDBJ databases">
        <title>A Novel Lytic Pseudoalteromonas phage Isolated from Qingdao coast of China.</title>
        <authorList>
            <person name="Li H."/>
        </authorList>
    </citation>
    <scope>NUCLEOTIDE SEQUENCE [LARGE SCALE GENOMIC DNA]</scope>
</reference>
<evidence type="ECO:0000313" key="2">
    <source>
        <dbReference type="Proteomes" id="UP000222256"/>
    </source>
</evidence>
<keyword evidence="2" id="KW-1185">Reference proteome</keyword>
<dbReference type="EMBL" id="MF370964">
    <property type="protein sequence ID" value="ASU03292.1"/>
    <property type="molecule type" value="Genomic_DNA"/>
</dbReference>
<dbReference type="GeneID" id="54981615"/>